<dbReference type="Gene3D" id="3.30.710.10">
    <property type="entry name" value="Potassium Channel Kv1.1, Chain A"/>
    <property type="match status" value="1"/>
</dbReference>
<feature type="domain" description="MATH" evidence="2">
    <location>
        <begin position="8"/>
        <end position="146"/>
    </location>
</feature>
<evidence type="ECO:0000313" key="4">
    <source>
        <dbReference type="Proteomes" id="UP000789342"/>
    </source>
</evidence>
<protein>
    <submittedName>
        <fullName evidence="3">10066_t:CDS:1</fullName>
    </submittedName>
</protein>
<proteinExistence type="predicted"/>
<dbReference type="Gene3D" id="2.60.210.10">
    <property type="entry name" value="Apoptosis, Tumor Necrosis Factor Receptor Associated Protein 2, Chain A"/>
    <property type="match status" value="1"/>
</dbReference>
<accession>A0A9N9AWY4</accession>
<dbReference type="Proteomes" id="UP000789342">
    <property type="component" value="Unassembled WGS sequence"/>
</dbReference>
<dbReference type="AlphaFoldDB" id="A0A9N9AWY4"/>
<dbReference type="OrthoDB" id="6359816at2759"/>
<feature type="compositionally biased region" description="Low complexity" evidence="1">
    <location>
        <begin position="256"/>
        <end position="273"/>
    </location>
</feature>
<dbReference type="Pfam" id="PF00651">
    <property type="entry name" value="BTB"/>
    <property type="match status" value="1"/>
</dbReference>
<sequence length="462" mass="54180">MTKAAPVNDKVSFKFKIPAKLLKEQKSIYAPPFATASDMFWQLKFHPESKDHKDYCALWLIAIPNKQEKYSAETWLTRAEYSVTYFMKNPDEKLDFGELKNYNAKSPVWGFSKFCKKDRLPQEGEVTIGVKFNKVQYDSERITTPLPSLQTPSNLTKAWKAELNKPEISDVQFDFTNCEGTKCQTLYASSSILSERSIYFNSMFHQGRWSESVKDMKTEQQIRFIEKFKNLEFYRKFRNKTQEPMDFNRLKRLEENTSANSSNTEESINSLNSEKLPLANTEKNITSKAILSQSDNRLEVSSVKKPDVSKKYKVTVSDFHPETFKSMLRFLYTDSIDFHSSSLYRRPIDIFMIADKYLITDLRDRAKTRIFKDLTPKNAIEMLFGIDIWLWDDLKELIISYVVKKFDEVKENKNFKDICAKLRVQSGNDINSEKADIDDEDHLKRELLREIFERAEVPDFRI</sequence>
<feature type="region of interest" description="Disordered" evidence="1">
    <location>
        <begin position="253"/>
        <end position="273"/>
    </location>
</feature>
<dbReference type="PROSITE" id="PS50144">
    <property type="entry name" value="MATH"/>
    <property type="match status" value="1"/>
</dbReference>
<keyword evidence="4" id="KW-1185">Reference proteome</keyword>
<dbReference type="SUPFAM" id="SSF49599">
    <property type="entry name" value="TRAF domain-like"/>
    <property type="match status" value="1"/>
</dbReference>
<dbReference type="InterPro" id="IPR011333">
    <property type="entry name" value="SKP1/BTB/POZ_sf"/>
</dbReference>
<gene>
    <name evidence="3" type="ORF">AMORRO_LOCUS5289</name>
</gene>
<evidence type="ECO:0000256" key="1">
    <source>
        <dbReference type="SAM" id="MobiDB-lite"/>
    </source>
</evidence>
<dbReference type="SUPFAM" id="SSF54695">
    <property type="entry name" value="POZ domain"/>
    <property type="match status" value="1"/>
</dbReference>
<comment type="caution">
    <text evidence="3">The sequence shown here is derived from an EMBL/GenBank/DDBJ whole genome shotgun (WGS) entry which is preliminary data.</text>
</comment>
<evidence type="ECO:0000313" key="3">
    <source>
        <dbReference type="EMBL" id="CAG8544577.1"/>
    </source>
</evidence>
<dbReference type="PANTHER" id="PTHR24413">
    <property type="entry name" value="SPECKLE-TYPE POZ PROTEIN"/>
    <property type="match status" value="1"/>
</dbReference>
<name>A0A9N9AWY4_9GLOM</name>
<reference evidence="3" key="1">
    <citation type="submission" date="2021-06" db="EMBL/GenBank/DDBJ databases">
        <authorList>
            <person name="Kallberg Y."/>
            <person name="Tangrot J."/>
            <person name="Rosling A."/>
        </authorList>
    </citation>
    <scope>NUCLEOTIDE SEQUENCE</scope>
    <source>
        <strain evidence="3">CL551</strain>
    </source>
</reference>
<dbReference type="SMART" id="SM00225">
    <property type="entry name" value="BTB"/>
    <property type="match status" value="1"/>
</dbReference>
<evidence type="ECO:0000259" key="2">
    <source>
        <dbReference type="PROSITE" id="PS50144"/>
    </source>
</evidence>
<organism evidence="3 4">
    <name type="scientific">Acaulospora morrowiae</name>
    <dbReference type="NCBI Taxonomy" id="94023"/>
    <lineage>
        <taxon>Eukaryota</taxon>
        <taxon>Fungi</taxon>
        <taxon>Fungi incertae sedis</taxon>
        <taxon>Mucoromycota</taxon>
        <taxon>Glomeromycotina</taxon>
        <taxon>Glomeromycetes</taxon>
        <taxon>Diversisporales</taxon>
        <taxon>Acaulosporaceae</taxon>
        <taxon>Acaulospora</taxon>
    </lineage>
</organism>
<dbReference type="InterPro" id="IPR008974">
    <property type="entry name" value="TRAF-like"/>
</dbReference>
<dbReference type="EMBL" id="CAJVPV010003152">
    <property type="protein sequence ID" value="CAG8544577.1"/>
    <property type="molecule type" value="Genomic_DNA"/>
</dbReference>
<dbReference type="InterPro" id="IPR000210">
    <property type="entry name" value="BTB/POZ_dom"/>
</dbReference>
<dbReference type="InterPro" id="IPR002083">
    <property type="entry name" value="MATH/TRAF_dom"/>
</dbReference>
<dbReference type="CDD" id="cd00121">
    <property type="entry name" value="MATH"/>
    <property type="match status" value="1"/>
</dbReference>
<dbReference type="GO" id="GO:0030163">
    <property type="term" value="P:protein catabolic process"/>
    <property type="evidence" value="ECO:0007669"/>
    <property type="project" value="UniProtKB-ARBA"/>
</dbReference>